<feature type="region of interest" description="Disordered" evidence="1">
    <location>
        <begin position="40"/>
        <end position="77"/>
    </location>
</feature>
<evidence type="ECO:0000256" key="1">
    <source>
        <dbReference type="SAM" id="MobiDB-lite"/>
    </source>
</evidence>
<accession>A0AAV2E1V2</accession>
<organism evidence="2 3">
    <name type="scientific">Linum trigynum</name>
    <dbReference type="NCBI Taxonomy" id="586398"/>
    <lineage>
        <taxon>Eukaryota</taxon>
        <taxon>Viridiplantae</taxon>
        <taxon>Streptophyta</taxon>
        <taxon>Embryophyta</taxon>
        <taxon>Tracheophyta</taxon>
        <taxon>Spermatophyta</taxon>
        <taxon>Magnoliopsida</taxon>
        <taxon>eudicotyledons</taxon>
        <taxon>Gunneridae</taxon>
        <taxon>Pentapetalae</taxon>
        <taxon>rosids</taxon>
        <taxon>fabids</taxon>
        <taxon>Malpighiales</taxon>
        <taxon>Linaceae</taxon>
        <taxon>Linum</taxon>
    </lineage>
</organism>
<keyword evidence="3" id="KW-1185">Reference proteome</keyword>
<name>A0AAV2E1V2_9ROSI</name>
<feature type="compositionally biased region" description="Low complexity" evidence="1">
    <location>
        <begin position="40"/>
        <end position="59"/>
    </location>
</feature>
<gene>
    <name evidence="2" type="ORF">LTRI10_LOCUS21036</name>
</gene>
<reference evidence="2 3" key="1">
    <citation type="submission" date="2024-04" db="EMBL/GenBank/DDBJ databases">
        <authorList>
            <person name="Fracassetti M."/>
        </authorList>
    </citation>
    <scope>NUCLEOTIDE SEQUENCE [LARGE SCALE GENOMIC DNA]</scope>
</reference>
<dbReference type="Proteomes" id="UP001497516">
    <property type="component" value="Chromosome 3"/>
</dbReference>
<dbReference type="AlphaFoldDB" id="A0AAV2E1V2"/>
<proteinExistence type="predicted"/>
<protein>
    <submittedName>
        <fullName evidence="2">Uncharacterized protein</fullName>
    </submittedName>
</protein>
<evidence type="ECO:0000313" key="3">
    <source>
        <dbReference type="Proteomes" id="UP001497516"/>
    </source>
</evidence>
<sequence>MLSLRPSGAMNLRADFAVANFLAISVCFGRVLPGETLCFSSAPSSRSSRPQPSNLRQRSWISRPRSSTGLRRHGSRI</sequence>
<evidence type="ECO:0000313" key="2">
    <source>
        <dbReference type="EMBL" id="CAL1379520.1"/>
    </source>
</evidence>
<dbReference type="EMBL" id="OZ034816">
    <property type="protein sequence ID" value="CAL1379520.1"/>
    <property type="molecule type" value="Genomic_DNA"/>
</dbReference>